<dbReference type="Proteomes" id="UP000242501">
    <property type="component" value="Unassembled WGS sequence"/>
</dbReference>
<name>A0A1G6GHE0_9GAMM</name>
<dbReference type="AlphaFoldDB" id="A0A1G6GHE0"/>
<sequence length="175" mass="19517">MKIENVPEFIDPQLNLEQAKADALELIKKRAYISAGAAIIPIPFFDVMIDVGILTALIPQINQSFGLSKNYTTVFNPKTKEIHWDELKKRGIEFSGLMVARTGVKKSINGFVSRMLTKQVTKFIPLGGQIIAASLGYIVFKKIAESHIEDSYKLAKSIQTKQQENTVHEDTTVHG</sequence>
<protein>
    <recommendedName>
        <fullName evidence="3">DUF697 domain-containing protein</fullName>
    </recommendedName>
</protein>
<evidence type="ECO:0000313" key="1">
    <source>
        <dbReference type="EMBL" id="SDB81421.1"/>
    </source>
</evidence>
<reference evidence="2" key="1">
    <citation type="submission" date="2016-09" db="EMBL/GenBank/DDBJ databases">
        <authorList>
            <person name="Varghese N."/>
            <person name="Submissions S."/>
        </authorList>
    </citation>
    <scope>NUCLEOTIDE SEQUENCE [LARGE SCALE GENOMIC DNA]</scope>
    <source>
        <strain evidence="2">ANC 4422</strain>
    </source>
</reference>
<dbReference type="RefSeq" id="WP_092746417.1">
    <property type="nucleotide sequence ID" value="NZ_FMYL01000001.1"/>
</dbReference>
<evidence type="ECO:0000313" key="2">
    <source>
        <dbReference type="Proteomes" id="UP000242501"/>
    </source>
</evidence>
<dbReference type="OrthoDB" id="2646363at2"/>
<gene>
    <name evidence="1" type="ORF">SAMN05421733_101143</name>
</gene>
<proteinExistence type="predicted"/>
<organism evidence="1 2">
    <name type="scientific">Acinetobacter boissieri</name>
    <dbReference type="NCBI Taxonomy" id="1219383"/>
    <lineage>
        <taxon>Bacteria</taxon>
        <taxon>Pseudomonadati</taxon>
        <taxon>Pseudomonadota</taxon>
        <taxon>Gammaproteobacteria</taxon>
        <taxon>Moraxellales</taxon>
        <taxon>Moraxellaceae</taxon>
        <taxon>Acinetobacter</taxon>
    </lineage>
</organism>
<accession>A0A1G6GHE0</accession>
<dbReference type="EMBL" id="FMYL01000001">
    <property type="protein sequence ID" value="SDB81421.1"/>
    <property type="molecule type" value="Genomic_DNA"/>
</dbReference>
<keyword evidence="2" id="KW-1185">Reference proteome</keyword>
<dbReference type="STRING" id="1219383.SAMN05421733_101143"/>
<evidence type="ECO:0008006" key="3">
    <source>
        <dbReference type="Google" id="ProtNLM"/>
    </source>
</evidence>